<dbReference type="Pfam" id="PF08267">
    <property type="entry name" value="Meth_synt_1"/>
    <property type="match status" value="1"/>
</dbReference>
<dbReference type="Pfam" id="PF01717">
    <property type="entry name" value="Meth_synt_2"/>
    <property type="match status" value="1"/>
</dbReference>
<comment type="caution">
    <text evidence="17">The sequence shown here is derived from an EMBL/GenBank/DDBJ whole genome shotgun (WGS) entry which is preliminary data.</text>
</comment>
<evidence type="ECO:0000256" key="12">
    <source>
        <dbReference type="PIRSR" id="PIRSR000382-1"/>
    </source>
</evidence>
<evidence type="ECO:0000256" key="13">
    <source>
        <dbReference type="PIRSR" id="PIRSR000382-2"/>
    </source>
</evidence>
<evidence type="ECO:0000256" key="14">
    <source>
        <dbReference type="PIRSR" id="PIRSR000382-3"/>
    </source>
</evidence>
<dbReference type="OrthoDB" id="244285at2"/>
<keyword evidence="18" id="KW-1185">Reference proteome</keyword>
<keyword evidence="10 11" id="KW-0486">Methionine biosynthesis</keyword>
<dbReference type="Proteomes" id="UP000281112">
    <property type="component" value="Unassembled WGS sequence"/>
</dbReference>
<keyword evidence="7 11" id="KW-0479">Metal-binding</keyword>
<proteinExistence type="inferred from homology"/>
<dbReference type="InterPro" id="IPR013215">
    <property type="entry name" value="Cbl-indep_Met_Synth_N"/>
</dbReference>
<feature type="binding site" evidence="11">
    <location>
        <position position="609"/>
    </location>
    <ligand>
        <name>5-methyltetrahydropteroyltri-L-glutamate</name>
        <dbReference type="ChEBI" id="CHEBI:58207"/>
    </ligand>
</feature>
<comment type="similarity">
    <text evidence="3 11">Belongs to the vitamin-B12 independent methionine synthase family.</text>
</comment>
<dbReference type="GO" id="GO:0003871">
    <property type="term" value="F:5-methyltetrahydropteroyltriglutamate-homocysteine S-methyltransferase activity"/>
    <property type="evidence" value="ECO:0007669"/>
    <property type="project" value="UniProtKB-UniRule"/>
</dbReference>
<keyword evidence="4 11" id="KW-0489">Methyltransferase</keyword>
<evidence type="ECO:0000259" key="15">
    <source>
        <dbReference type="Pfam" id="PF01717"/>
    </source>
</evidence>
<keyword evidence="9 11" id="KW-0862">Zinc</keyword>
<gene>
    <name evidence="11" type="primary">metE</name>
    <name evidence="17" type="ORF">EES38_08945</name>
</gene>
<comment type="function">
    <text evidence="1 11">Catalyzes the transfer of a methyl group from 5-methyltetrahydrofolate to homocysteine resulting in methionine formation.</text>
</comment>
<dbReference type="GO" id="GO:0032259">
    <property type="term" value="P:methylation"/>
    <property type="evidence" value="ECO:0007669"/>
    <property type="project" value="UniProtKB-KW"/>
</dbReference>
<evidence type="ECO:0000313" key="17">
    <source>
        <dbReference type="EMBL" id="RQW63365.1"/>
    </source>
</evidence>
<comment type="catalytic activity">
    <reaction evidence="11">
        <text>5-methyltetrahydropteroyltri-L-glutamate + L-homocysteine = tetrahydropteroyltri-L-glutamate + L-methionine</text>
        <dbReference type="Rhea" id="RHEA:21196"/>
        <dbReference type="ChEBI" id="CHEBI:57844"/>
        <dbReference type="ChEBI" id="CHEBI:58140"/>
        <dbReference type="ChEBI" id="CHEBI:58199"/>
        <dbReference type="ChEBI" id="CHEBI:58207"/>
        <dbReference type="EC" id="2.1.1.14"/>
    </reaction>
</comment>
<feature type="domain" description="Cobalamin-independent methionine synthase MetE C-terminal/archaeal" evidence="15">
    <location>
        <begin position="430"/>
        <end position="753"/>
    </location>
</feature>
<evidence type="ECO:0000256" key="6">
    <source>
        <dbReference type="ARBA" id="ARBA00022679"/>
    </source>
</evidence>
<keyword evidence="6 11" id="KW-0808">Transferase</keyword>
<comment type="pathway">
    <text evidence="2 11">Amino-acid biosynthesis; L-methionine biosynthesis via de novo pathway; L-methionine from L-homocysteine (MetE route): step 1/1.</text>
</comment>
<feature type="binding site" evidence="11 12">
    <location>
        <position position="603"/>
    </location>
    <ligand>
        <name>L-methionine</name>
        <dbReference type="ChEBI" id="CHEBI:57844"/>
    </ligand>
</feature>
<name>A0A3N9TIJ5_9VIBR</name>
<dbReference type="Gene3D" id="3.20.20.210">
    <property type="match status" value="2"/>
</dbReference>
<evidence type="ECO:0000256" key="2">
    <source>
        <dbReference type="ARBA" id="ARBA00004681"/>
    </source>
</evidence>
<evidence type="ECO:0000313" key="18">
    <source>
        <dbReference type="Proteomes" id="UP000281112"/>
    </source>
</evidence>
<feature type="binding site" evidence="11">
    <location>
        <position position="116"/>
    </location>
    <ligand>
        <name>5-methyltetrahydropteroyltri-L-glutamate</name>
        <dbReference type="ChEBI" id="CHEBI:58207"/>
    </ligand>
</feature>
<dbReference type="NCBIfam" id="NF003556">
    <property type="entry name" value="PRK05222.1"/>
    <property type="match status" value="1"/>
</dbReference>
<comment type="cofactor">
    <cofactor evidence="11">
        <name>Zn(2+)</name>
        <dbReference type="ChEBI" id="CHEBI:29105"/>
    </cofactor>
    <text evidence="11">Binds 1 zinc ion per subunit.</text>
</comment>
<feature type="binding site" evidence="11 12">
    <location>
        <begin position="435"/>
        <end position="437"/>
    </location>
    <ligand>
        <name>L-methionine</name>
        <dbReference type="ChEBI" id="CHEBI:57844"/>
    </ligand>
</feature>
<feature type="binding site" evidence="11 12">
    <location>
        <position position="603"/>
    </location>
    <ligand>
        <name>L-homocysteine</name>
        <dbReference type="ChEBI" id="CHEBI:58199"/>
    </ligand>
</feature>
<feature type="binding site" evidence="11 12">
    <location>
        <position position="488"/>
    </location>
    <ligand>
        <name>L-methionine</name>
        <dbReference type="ChEBI" id="CHEBI:57844"/>
    </ligand>
</feature>
<dbReference type="FunFam" id="3.20.20.210:FF:000003">
    <property type="entry name" value="5-methyltetrahydropteroyltriglutamate--homocysteine methyltransferase"/>
    <property type="match status" value="1"/>
</dbReference>
<dbReference type="InterPro" id="IPR006276">
    <property type="entry name" value="Cobalamin-indep_Met_synthase"/>
</dbReference>
<evidence type="ECO:0000256" key="5">
    <source>
        <dbReference type="ARBA" id="ARBA00022605"/>
    </source>
</evidence>
<dbReference type="NCBIfam" id="TIGR01371">
    <property type="entry name" value="met_syn_B12ind"/>
    <property type="match status" value="1"/>
</dbReference>
<evidence type="ECO:0000256" key="9">
    <source>
        <dbReference type="ARBA" id="ARBA00022833"/>
    </source>
</evidence>
<dbReference type="GO" id="GO:0008270">
    <property type="term" value="F:zinc ion binding"/>
    <property type="evidence" value="ECO:0007669"/>
    <property type="project" value="InterPro"/>
</dbReference>
<evidence type="ECO:0000256" key="10">
    <source>
        <dbReference type="ARBA" id="ARBA00023167"/>
    </source>
</evidence>
<feature type="domain" description="Cobalamin-independent methionine synthase MetE N-terminal" evidence="16">
    <location>
        <begin position="4"/>
        <end position="310"/>
    </location>
</feature>
<dbReference type="PANTHER" id="PTHR30519">
    <property type="entry name" value="5-METHYLTETRAHYDROPTEROYLTRIGLUTAMATE--HOMOCYSTEINE METHYLTRANSFERASE"/>
    <property type="match status" value="1"/>
</dbReference>
<feature type="binding site" evidence="12">
    <location>
        <position position="121"/>
    </location>
    <ligand>
        <name>5-methyltetrahydropteroyltri-L-glutamate</name>
        <dbReference type="ChEBI" id="CHEBI:58207"/>
    </ligand>
</feature>
<dbReference type="CDD" id="cd03312">
    <property type="entry name" value="CIMS_N_terminal_like"/>
    <property type="match status" value="1"/>
</dbReference>
<dbReference type="InterPro" id="IPR038071">
    <property type="entry name" value="UROD/MetE-like_sf"/>
</dbReference>
<feature type="binding site" evidence="11">
    <location>
        <position position="669"/>
    </location>
    <ligand>
        <name>Zn(2+)</name>
        <dbReference type="ChEBI" id="CHEBI:29105"/>
        <note>catalytic</note>
    </ligand>
</feature>
<evidence type="ECO:0000256" key="4">
    <source>
        <dbReference type="ARBA" id="ARBA00022603"/>
    </source>
</evidence>
<feature type="binding site" evidence="11">
    <location>
        <begin position="16"/>
        <end position="19"/>
    </location>
    <ligand>
        <name>5-methyltetrahydropteroyltri-L-glutamate</name>
        <dbReference type="ChEBI" id="CHEBI:58207"/>
    </ligand>
</feature>
<dbReference type="EMBL" id="RJVQ01000003">
    <property type="protein sequence ID" value="RQW63365.1"/>
    <property type="molecule type" value="Genomic_DNA"/>
</dbReference>
<keyword evidence="5 11" id="KW-0028">Amino-acid biosynthesis</keyword>
<dbReference type="EC" id="2.1.1.14" evidence="11"/>
<organism evidence="17 18">
    <name type="scientific">Vibrio viridaestus</name>
    <dbReference type="NCBI Taxonomy" id="2487322"/>
    <lineage>
        <taxon>Bacteria</taxon>
        <taxon>Pseudomonadati</taxon>
        <taxon>Pseudomonadota</taxon>
        <taxon>Gammaproteobacteria</taxon>
        <taxon>Vibrionales</taxon>
        <taxon>Vibrionaceae</taxon>
        <taxon>Vibrio</taxon>
    </lineage>
</organism>
<evidence type="ECO:0000256" key="11">
    <source>
        <dbReference type="HAMAP-Rule" id="MF_00172"/>
    </source>
</evidence>
<dbReference type="AlphaFoldDB" id="A0A3N9TIJ5"/>
<feature type="binding site" evidence="13">
    <location>
        <position position="660"/>
    </location>
    <ligand>
        <name>Zn(2+)</name>
        <dbReference type="ChEBI" id="CHEBI:29105"/>
        <label>1</label>
        <note>catalytic</note>
    </ligand>
</feature>
<feature type="binding site" evidence="13">
    <location>
        <position position="669"/>
    </location>
    <ligand>
        <name>Zn(2+)</name>
        <dbReference type="ChEBI" id="CHEBI:29105"/>
        <label>1</label>
        <note>catalytic</note>
    </ligand>
</feature>
<accession>A0A3N9TIJ5</accession>
<feature type="binding site" evidence="11 12">
    <location>
        <begin position="435"/>
        <end position="437"/>
    </location>
    <ligand>
        <name>L-homocysteine</name>
        <dbReference type="ChEBI" id="CHEBI:58199"/>
    </ligand>
</feature>
<feature type="binding site" evidence="11">
    <location>
        <position position="488"/>
    </location>
    <ligand>
        <name>L-homocysteine</name>
        <dbReference type="ChEBI" id="CHEBI:58199"/>
    </ligand>
</feature>
<dbReference type="CDD" id="cd03311">
    <property type="entry name" value="CIMS_C_terminal_like"/>
    <property type="match status" value="1"/>
</dbReference>
<evidence type="ECO:0000256" key="7">
    <source>
        <dbReference type="ARBA" id="ARBA00022723"/>
    </source>
</evidence>
<feature type="binding site" evidence="11 12">
    <location>
        <position position="565"/>
    </location>
    <ligand>
        <name>5-methyltetrahydropteroyltri-L-glutamate</name>
        <dbReference type="ChEBI" id="CHEBI:58207"/>
    </ligand>
</feature>
<dbReference type="SUPFAM" id="SSF51726">
    <property type="entry name" value="UROD/MetE-like"/>
    <property type="match status" value="2"/>
</dbReference>
<dbReference type="FunFam" id="3.20.20.210:FF:000002">
    <property type="entry name" value="5-methyltetrahydropteroyltriglutamate--homocysteine methyltransferase"/>
    <property type="match status" value="1"/>
</dbReference>
<keyword evidence="8 11" id="KW-0677">Repeat</keyword>
<feature type="binding site" evidence="12">
    <location>
        <position position="19"/>
    </location>
    <ligand>
        <name>5-methyltetrahydropteroyltri-L-glutamate</name>
        <dbReference type="ChEBI" id="CHEBI:58207"/>
    </ligand>
</feature>
<feature type="binding site" evidence="13">
    <location>
        <position position="645"/>
    </location>
    <ligand>
        <name>Zn(2+)</name>
        <dbReference type="ChEBI" id="CHEBI:29105"/>
        <label>1</label>
        <note>catalytic</note>
    </ligand>
</feature>
<evidence type="ECO:0000256" key="1">
    <source>
        <dbReference type="ARBA" id="ARBA00002777"/>
    </source>
</evidence>
<sequence length="759" mass="86570">MTTTHILGFPRIGEQRELKFALEKYWRRELSQTQLEEVGAAVRRKNWQKQKESGLSYVTVGDFAWYDHVLNTSLLLGHVPKRHRSQSITIDTLFAIARGKEKQCDCSNIAASDMTKWFNTNYHFIVPEFSQDDQFSVSWPQLFDEIKEAQALGHRVKPVLLGPISYLFLGNPTDGTYDRKELLPRIVNAYQDILARLSELNVEWLQIDEPILGLELEPSWLDLFKPTYKTLSGNVKLLLTTYFSGVEHVIDVIKDLAVDGLHLDLVAAPNQLQPCLETLPKQWVISLGVINGRNVWKADLSKWCDHLSSVYRDYPEREFWLGSSCSLLHSPVDLTLESSLSEETYSWFSFAYQKLDEVSSLAQAIDGKPNAYNHCIEYSLPIQQRASNINVNKQEVADRIAGLTRKNSQRCLEYAERSEYQKDALQLPILPTTTIGSFPQTNEIRQIRSAFKHGRIEEVDYKTRIKQEIETTIREQEALDLDVLVHGEAERNDMVEYFAEHFDGFQTTQFGWVQSYGSRCVKPAIVVEDVTRPAPVTVDWITYAQSLSTKPVKGMLTGPVTILGWTFPREDLPRETVATQIALAIKDEVDDLQKAGIGIIQIDEPALREGLPIKHSEHKHYLDWAVRAFKLSAASAWPETQIHTHMCYSEFNDIIESVADLDADVITIETSRSNMSLLDAFKEFKYPNEIGPGVYDIHSPNIPSEEWITSLLVKAGELIPYQRLWVNPDCGLKTRGWNETRASLKNMVAAAKNLRKDIH</sequence>
<feature type="binding site" evidence="13">
    <location>
        <position position="730"/>
    </location>
    <ligand>
        <name>Zn(2+)</name>
        <dbReference type="ChEBI" id="CHEBI:29105"/>
        <label>1</label>
        <note>catalytic</note>
    </ligand>
</feature>
<dbReference type="UniPathway" id="UPA00051">
    <property type="reaction ID" value="UER00082"/>
</dbReference>
<comment type="cofactor">
    <cofactor evidence="13">
        <name>Zn(2+)</name>
        <dbReference type="ChEBI" id="CHEBI:29105"/>
    </cofactor>
    <text evidence="13">Binds 2 Zn(2+) ions per subunit.</text>
</comment>
<dbReference type="InterPro" id="IPR002629">
    <property type="entry name" value="Met_Synth_C/arc"/>
</dbReference>
<dbReference type="RefSeq" id="WP_124936829.1">
    <property type="nucleotide sequence ID" value="NZ_RJVQ01000003.1"/>
</dbReference>
<feature type="binding site" evidence="13">
    <location>
        <position position="647"/>
    </location>
    <ligand>
        <name>Zn(2+)</name>
        <dbReference type="ChEBI" id="CHEBI:29105"/>
        <label>1</label>
        <note>catalytic</note>
    </ligand>
</feature>
<feature type="binding site" evidence="11">
    <location>
        <position position="647"/>
    </location>
    <ligand>
        <name>Zn(2+)</name>
        <dbReference type="ChEBI" id="CHEBI:29105"/>
        <note>catalytic</note>
    </ligand>
</feature>
<protein>
    <recommendedName>
        <fullName evidence="11">5-methyltetrahydropteroyltriglutamate--homocysteine methyltransferase</fullName>
        <ecNumber evidence="11">2.1.1.14</ecNumber>
    </recommendedName>
    <alternativeName>
        <fullName evidence="11">Cobalamin-independent methionine synthase</fullName>
    </alternativeName>
    <alternativeName>
        <fullName evidence="11">Methionine synthase, vitamin-B12 independent isozyme</fullName>
    </alternativeName>
</protein>
<dbReference type="GO" id="GO:0071265">
    <property type="term" value="P:L-methionine biosynthetic process"/>
    <property type="evidence" value="ECO:0007669"/>
    <property type="project" value="UniProtKB-ARBA"/>
</dbReference>
<dbReference type="HAMAP" id="MF_00172">
    <property type="entry name" value="Meth_synth"/>
    <property type="match status" value="1"/>
</dbReference>
<reference evidence="17 18" key="1">
    <citation type="submission" date="2018-11" db="EMBL/GenBank/DDBJ databases">
        <title>Vibrio LJC006 sp. nov., isolated from seawater during the bloom of the enteromorpha.</title>
        <authorList>
            <person name="Liang J."/>
        </authorList>
    </citation>
    <scope>NUCLEOTIDE SEQUENCE [LARGE SCALE GENOMIC DNA]</scope>
    <source>
        <strain evidence="17 18">LJC006</strain>
    </source>
</reference>
<feature type="binding site" evidence="11">
    <location>
        <position position="645"/>
    </location>
    <ligand>
        <name>Zn(2+)</name>
        <dbReference type="ChEBI" id="CHEBI:29105"/>
        <note>catalytic</note>
    </ligand>
</feature>
<feature type="binding site" evidence="11">
    <location>
        <position position="730"/>
    </location>
    <ligand>
        <name>Zn(2+)</name>
        <dbReference type="ChEBI" id="CHEBI:29105"/>
        <note>catalytic</note>
    </ligand>
</feature>
<feature type="active site" description="Proton donor" evidence="11 14">
    <location>
        <position position="698"/>
    </location>
</feature>
<dbReference type="PIRSF" id="PIRSF000382">
    <property type="entry name" value="MeTrfase_B12_ind"/>
    <property type="match status" value="1"/>
</dbReference>
<evidence type="ECO:0000256" key="3">
    <source>
        <dbReference type="ARBA" id="ARBA00009553"/>
    </source>
</evidence>
<evidence type="ECO:0000256" key="8">
    <source>
        <dbReference type="ARBA" id="ARBA00022737"/>
    </source>
</evidence>
<evidence type="ECO:0000259" key="16">
    <source>
        <dbReference type="Pfam" id="PF08267"/>
    </source>
</evidence>
<feature type="binding site" evidence="11 12">
    <location>
        <begin position="519"/>
        <end position="520"/>
    </location>
    <ligand>
        <name>5-methyltetrahydropteroyltri-L-glutamate</name>
        <dbReference type="ChEBI" id="CHEBI:58207"/>
    </ligand>
</feature>